<proteinExistence type="predicted"/>
<comment type="catalytic activity">
    <reaction evidence="1">
        <text>S-ubiquitinyl-[E2 ubiquitin-conjugating enzyme]-L-cysteine + [acceptor protein]-L-lysine = [E2 ubiquitin-conjugating enzyme]-L-cysteine + N(6)-ubiquitinyl-[acceptor protein]-L-lysine.</text>
        <dbReference type="EC" id="2.3.2.27"/>
    </reaction>
</comment>
<evidence type="ECO:0000256" key="10">
    <source>
        <dbReference type="ARBA" id="ARBA00022786"/>
    </source>
</evidence>
<evidence type="ECO:0000256" key="4">
    <source>
        <dbReference type="ARBA" id="ARBA00004906"/>
    </source>
</evidence>
<keyword evidence="6" id="KW-0808">Transferase</keyword>
<keyword evidence="10" id="KW-0833">Ubl conjugation pathway</keyword>
<gene>
    <name evidence="24 25 26 27" type="primary">LOC108085757</name>
</gene>
<evidence type="ECO:0000256" key="16">
    <source>
        <dbReference type="ARBA" id="ARBA00040151"/>
    </source>
</evidence>
<feature type="region of interest" description="Disordered" evidence="20">
    <location>
        <begin position="363"/>
        <end position="408"/>
    </location>
</feature>
<dbReference type="Pfam" id="PF12906">
    <property type="entry name" value="RINGv"/>
    <property type="match status" value="1"/>
</dbReference>
<evidence type="ECO:0000256" key="19">
    <source>
        <dbReference type="ARBA" id="ARBA00043231"/>
    </source>
</evidence>
<dbReference type="GO" id="GO:0008270">
    <property type="term" value="F:zinc ion binding"/>
    <property type="evidence" value="ECO:0007669"/>
    <property type="project" value="UniProtKB-KW"/>
</dbReference>
<feature type="compositionally biased region" description="Acidic residues" evidence="20">
    <location>
        <begin position="16"/>
        <end position="31"/>
    </location>
</feature>
<dbReference type="OrthoDB" id="5817083at2759"/>
<evidence type="ECO:0000256" key="17">
    <source>
        <dbReference type="ARBA" id="ARBA00043044"/>
    </source>
</evidence>
<evidence type="ECO:0000313" key="24">
    <source>
        <dbReference type="RefSeq" id="XP_017037985.1"/>
    </source>
</evidence>
<dbReference type="PROSITE" id="PS51292">
    <property type="entry name" value="ZF_RING_CH"/>
    <property type="match status" value="1"/>
</dbReference>
<evidence type="ECO:0000313" key="26">
    <source>
        <dbReference type="RefSeq" id="XP_017037987.1"/>
    </source>
</evidence>
<feature type="region of interest" description="Disordered" evidence="20">
    <location>
        <begin position="1"/>
        <end position="54"/>
    </location>
</feature>
<dbReference type="OMA" id="IIVFPRM"/>
<keyword evidence="23" id="KW-1185">Reference proteome</keyword>
<keyword evidence="15 21" id="KW-0472">Membrane</keyword>
<dbReference type="SUPFAM" id="SSF57850">
    <property type="entry name" value="RING/U-box"/>
    <property type="match status" value="1"/>
</dbReference>
<evidence type="ECO:0000256" key="6">
    <source>
        <dbReference type="ARBA" id="ARBA00022679"/>
    </source>
</evidence>
<evidence type="ECO:0000256" key="5">
    <source>
        <dbReference type="ARBA" id="ARBA00012483"/>
    </source>
</evidence>
<feature type="transmembrane region" description="Helical" evidence="21">
    <location>
        <begin position="259"/>
        <end position="280"/>
    </location>
</feature>
<evidence type="ECO:0000256" key="1">
    <source>
        <dbReference type="ARBA" id="ARBA00000900"/>
    </source>
</evidence>
<reference evidence="24 25" key="1">
    <citation type="submission" date="2025-04" db="UniProtKB">
        <authorList>
            <consortium name="RefSeq"/>
        </authorList>
    </citation>
    <scope>IDENTIFICATION</scope>
    <source>
        <strain evidence="27">14028-0561.14</strain>
        <tissue evidence="27">Whole fly</tissue>
    </source>
</reference>
<evidence type="ECO:0000256" key="7">
    <source>
        <dbReference type="ARBA" id="ARBA00022692"/>
    </source>
</evidence>
<feature type="compositionally biased region" description="Polar residues" evidence="20">
    <location>
        <begin position="384"/>
        <end position="393"/>
    </location>
</feature>
<dbReference type="RefSeq" id="XP_041631049.1">
    <property type="nucleotide sequence ID" value="XM_041775115.2"/>
</dbReference>
<evidence type="ECO:0000256" key="11">
    <source>
        <dbReference type="ARBA" id="ARBA00022787"/>
    </source>
</evidence>
<dbReference type="RefSeq" id="XP_017037986.1">
    <property type="nucleotide sequence ID" value="XM_017182497.1"/>
</dbReference>
<keyword evidence="14" id="KW-0496">Mitochondrion</keyword>
<dbReference type="RefSeq" id="XP_017037987.1">
    <property type="nucleotide sequence ID" value="XM_017182498.1"/>
</dbReference>
<evidence type="ECO:0000256" key="15">
    <source>
        <dbReference type="ARBA" id="ARBA00023136"/>
    </source>
</evidence>
<keyword evidence="11" id="KW-1000">Mitochondrion outer membrane</keyword>
<dbReference type="RefSeq" id="XP_017037985.1">
    <property type="nucleotide sequence ID" value="XM_017182496.1"/>
</dbReference>
<evidence type="ECO:0000313" key="25">
    <source>
        <dbReference type="RefSeq" id="XP_017037986.1"/>
    </source>
</evidence>
<evidence type="ECO:0000256" key="21">
    <source>
        <dbReference type="SAM" id="Phobius"/>
    </source>
</evidence>
<dbReference type="Gene3D" id="3.30.40.10">
    <property type="entry name" value="Zinc/RING finger domain, C3HC4 (zinc finger)"/>
    <property type="match status" value="1"/>
</dbReference>
<protein>
    <recommendedName>
        <fullName evidence="16">E3 ubiquitin-protein ligase MARCHF5</fullName>
        <ecNumber evidence="5">2.3.2.27</ecNumber>
    </recommendedName>
    <alternativeName>
        <fullName evidence="18">Membrane-associated RING finger protein 5</fullName>
    </alternativeName>
    <alternativeName>
        <fullName evidence="17">Membrane-associated RING-CH protein V</fullName>
    </alternativeName>
    <alternativeName>
        <fullName evidence="19">RING-type E3 ubiquitin transferase MARCHF5</fullName>
    </alternativeName>
</protein>
<dbReference type="GO" id="GO:0061630">
    <property type="term" value="F:ubiquitin protein ligase activity"/>
    <property type="evidence" value="ECO:0007669"/>
    <property type="project" value="UniProtKB-EC"/>
</dbReference>
<evidence type="ECO:0000256" key="9">
    <source>
        <dbReference type="ARBA" id="ARBA00022771"/>
    </source>
</evidence>
<feature type="transmembrane region" description="Helical" evidence="21">
    <location>
        <begin position="183"/>
        <end position="202"/>
    </location>
</feature>
<dbReference type="CDD" id="cd16701">
    <property type="entry name" value="RING_CH-C4HC3_MARCH5"/>
    <property type="match status" value="1"/>
</dbReference>
<evidence type="ECO:0000313" key="23">
    <source>
        <dbReference type="Proteomes" id="UP001652661"/>
    </source>
</evidence>
<feature type="domain" description="RING-CH-type" evidence="22">
    <location>
        <begin position="50"/>
        <end position="119"/>
    </location>
</feature>
<dbReference type="SMART" id="SM00744">
    <property type="entry name" value="RINGv"/>
    <property type="match status" value="1"/>
</dbReference>
<sequence>MEAILRFNQQQQQQAEVDEEDATTSDNEEGLPLEILNRSETRGSGGSEGPEPESGRSCWICFATDEDNRLAVWLQPCKCRGTTKWVHQSCLHRWIDEKQNGNHRRVVVCQQCQTEYIIQFPKMNKLATALECIDYAVRRVCPFVTAGVFFGCVYWTALTYGAFTVVQIIGQKRGIELIEDWCPYVFIILPAIPTGLILSRLIRWENIVLRVMRSKYNILRKLPLLHWLGEPEVETGGGDDNTEDLPPVQVDPFSDPLNIYRLFCGAMLLPTIATVVGGLLFQRYEDPLQRTLLGGVTYIVVKGLLKIYLRQKLYIRSRRRRILDYTDENVRLHMGGEIREAPAQDQNRNPRVTAGYVEHYEPDDNFADFETDNARPPPEENRTGTRTQPNQDYYSVAIAPEEGWSPVD</sequence>
<name>A0A6P4JRA2_DROKI</name>
<dbReference type="InterPro" id="IPR013083">
    <property type="entry name" value="Znf_RING/FYVE/PHD"/>
</dbReference>
<comment type="pathway">
    <text evidence="4">Protein modification; protein ubiquitination.</text>
</comment>
<feature type="transmembrane region" description="Helical" evidence="21">
    <location>
        <begin position="292"/>
        <end position="309"/>
    </location>
</feature>
<evidence type="ECO:0000256" key="13">
    <source>
        <dbReference type="ARBA" id="ARBA00022989"/>
    </source>
</evidence>
<dbReference type="GeneID" id="108085757"/>
<dbReference type="GO" id="GO:0005741">
    <property type="term" value="C:mitochondrial outer membrane"/>
    <property type="evidence" value="ECO:0007669"/>
    <property type="project" value="UniProtKB-SubCell"/>
</dbReference>
<keyword evidence="8" id="KW-0479">Metal-binding</keyword>
<evidence type="ECO:0000256" key="14">
    <source>
        <dbReference type="ARBA" id="ARBA00023128"/>
    </source>
</evidence>
<dbReference type="EC" id="2.3.2.27" evidence="5"/>
<evidence type="ECO:0000256" key="12">
    <source>
        <dbReference type="ARBA" id="ARBA00022833"/>
    </source>
</evidence>
<evidence type="ECO:0000256" key="3">
    <source>
        <dbReference type="ARBA" id="ARBA00004294"/>
    </source>
</evidence>
<dbReference type="FunFam" id="3.30.40.10:FF:000262">
    <property type="entry name" value="E3 ubiquitin-protein ligase MARCH5"/>
    <property type="match status" value="1"/>
</dbReference>
<evidence type="ECO:0000256" key="20">
    <source>
        <dbReference type="SAM" id="MobiDB-lite"/>
    </source>
</evidence>
<organism evidence="23 25">
    <name type="scientific">Drosophila kikkawai</name>
    <name type="common">Fruit fly</name>
    <dbReference type="NCBI Taxonomy" id="30033"/>
    <lineage>
        <taxon>Eukaryota</taxon>
        <taxon>Metazoa</taxon>
        <taxon>Ecdysozoa</taxon>
        <taxon>Arthropoda</taxon>
        <taxon>Hexapoda</taxon>
        <taxon>Insecta</taxon>
        <taxon>Pterygota</taxon>
        <taxon>Neoptera</taxon>
        <taxon>Endopterygota</taxon>
        <taxon>Diptera</taxon>
        <taxon>Brachycera</taxon>
        <taxon>Muscomorpha</taxon>
        <taxon>Ephydroidea</taxon>
        <taxon>Drosophilidae</taxon>
        <taxon>Drosophila</taxon>
        <taxon>Sophophora</taxon>
    </lineage>
</organism>
<keyword evidence="7 21" id="KW-0812">Transmembrane</keyword>
<evidence type="ECO:0000256" key="8">
    <source>
        <dbReference type="ARBA" id="ARBA00022723"/>
    </source>
</evidence>
<evidence type="ECO:0000259" key="22">
    <source>
        <dbReference type="PROSITE" id="PS51292"/>
    </source>
</evidence>
<evidence type="ECO:0000313" key="27">
    <source>
        <dbReference type="RefSeq" id="XP_041631049.1"/>
    </source>
</evidence>
<keyword evidence="12" id="KW-0862">Zinc</keyword>
<dbReference type="AlphaFoldDB" id="A0A6P4JRA2"/>
<evidence type="ECO:0000256" key="2">
    <source>
        <dbReference type="ARBA" id="ARBA00004225"/>
    </source>
</evidence>
<keyword evidence="13 21" id="KW-1133">Transmembrane helix</keyword>
<accession>A0A6P4JRA2</accession>
<dbReference type="InterPro" id="IPR011016">
    <property type="entry name" value="Znf_RING-CH"/>
</dbReference>
<keyword evidence="9" id="KW-0863">Zinc-finger</keyword>
<evidence type="ECO:0000256" key="18">
    <source>
        <dbReference type="ARBA" id="ARBA00043185"/>
    </source>
</evidence>
<feature type="transmembrane region" description="Helical" evidence="21">
    <location>
        <begin position="143"/>
        <end position="163"/>
    </location>
</feature>
<comment type="subcellular location">
    <subcellularLocation>
        <location evidence="2">Mitochondrion membrane</location>
        <topology evidence="2">Multi-pass membrane protein</topology>
    </subcellularLocation>
    <subcellularLocation>
        <location evidence="3">Mitochondrion outer membrane</location>
    </subcellularLocation>
</comment>
<dbReference type="Proteomes" id="UP001652661">
    <property type="component" value="Chromosome X"/>
</dbReference>
<dbReference type="PANTHER" id="PTHR46283">
    <property type="entry name" value="E3 UBIQUITIN-PROTEIN LIGASE MARCH5"/>
    <property type="match status" value="1"/>
</dbReference>